<gene>
    <name evidence="1" type="ORF">F6J89_25155</name>
</gene>
<accession>A0A6B3NIV1</accession>
<organism evidence="1">
    <name type="scientific">Symploca sp. SIO1C4</name>
    <dbReference type="NCBI Taxonomy" id="2607765"/>
    <lineage>
        <taxon>Bacteria</taxon>
        <taxon>Bacillati</taxon>
        <taxon>Cyanobacteriota</taxon>
        <taxon>Cyanophyceae</taxon>
        <taxon>Coleofasciculales</taxon>
        <taxon>Coleofasciculaceae</taxon>
        <taxon>Symploca</taxon>
    </lineage>
</organism>
<comment type="caution">
    <text evidence="1">The sequence shown here is derived from an EMBL/GenBank/DDBJ whole genome shotgun (WGS) entry which is preliminary data.</text>
</comment>
<evidence type="ECO:0000313" key="1">
    <source>
        <dbReference type="EMBL" id="NER30815.1"/>
    </source>
</evidence>
<name>A0A6B3NIV1_9CYAN</name>
<dbReference type="EMBL" id="JAAHFQ010000648">
    <property type="protein sequence ID" value="NER30815.1"/>
    <property type="molecule type" value="Genomic_DNA"/>
</dbReference>
<reference evidence="1" key="1">
    <citation type="submission" date="2019-11" db="EMBL/GenBank/DDBJ databases">
        <title>Genomic insights into an expanded diversity of filamentous marine cyanobacteria reveals the extraordinary biosynthetic potential of Moorea and Okeania.</title>
        <authorList>
            <person name="Ferreira Leao T."/>
            <person name="Wang M."/>
            <person name="Moss N."/>
            <person name="Da Silva R."/>
            <person name="Sanders J."/>
            <person name="Nurk S."/>
            <person name="Gurevich A."/>
            <person name="Humphrey G."/>
            <person name="Reher R."/>
            <person name="Zhu Q."/>
            <person name="Belda-Ferre P."/>
            <person name="Glukhov E."/>
            <person name="Rex R."/>
            <person name="Dorrestein P.C."/>
            <person name="Knight R."/>
            <person name="Pevzner P."/>
            <person name="Gerwick W.H."/>
            <person name="Gerwick L."/>
        </authorList>
    </citation>
    <scope>NUCLEOTIDE SEQUENCE</scope>
    <source>
        <strain evidence="1">SIO1C4</strain>
    </source>
</reference>
<protein>
    <submittedName>
        <fullName evidence="1">Uncharacterized protein</fullName>
    </submittedName>
</protein>
<sequence>MYSDTRWYQLLQSENPNYLEVVKAYEEYFKTHELVKSPEIREYKNWLKAVGTNFDAQGNLLTSQSYKDDLAILEREQ</sequence>
<dbReference type="AlphaFoldDB" id="A0A6B3NIV1"/>
<proteinExistence type="predicted"/>